<dbReference type="InterPro" id="IPR047112">
    <property type="entry name" value="RecG/Mfd"/>
</dbReference>
<dbReference type="Gene3D" id="2.40.10.170">
    <property type="match status" value="1"/>
</dbReference>
<dbReference type="InterPro" id="IPR011545">
    <property type="entry name" value="DEAD/DEAH_box_helicase_dom"/>
</dbReference>
<feature type="domain" description="Helicase ATP-binding" evidence="14">
    <location>
        <begin position="630"/>
        <end position="791"/>
    </location>
</feature>
<evidence type="ECO:0000256" key="1">
    <source>
        <dbReference type="ARBA" id="ARBA00004496"/>
    </source>
</evidence>
<dbReference type="SMART" id="SM01058">
    <property type="entry name" value="CarD_TRCF"/>
    <property type="match status" value="1"/>
</dbReference>
<dbReference type="PANTHER" id="PTHR47964">
    <property type="entry name" value="ATP-DEPENDENT DNA HELICASE HOMOLOG RECG, CHLOROPLASTIC"/>
    <property type="match status" value="1"/>
</dbReference>
<feature type="domain" description="Helicase C-terminal" evidence="15">
    <location>
        <begin position="812"/>
        <end position="966"/>
    </location>
</feature>
<dbReference type="GO" id="GO:0016787">
    <property type="term" value="F:hydrolase activity"/>
    <property type="evidence" value="ECO:0007669"/>
    <property type="project" value="UniProtKB-KW"/>
</dbReference>
<dbReference type="Pfam" id="PF17757">
    <property type="entry name" value="UvrB_inter"/>
    <property type="match status" value="1"/>
</dbReference>
<dbReference type="HAMAP" id="MF_00969">
    <property type="entry name" value="TRCF"/>
    <property type="match status" value="1"/>
</dbReference>
<dbReference type="InterPro" id="IPR048635">
    <property type="entry name" value="MFD_D3"/>
</dbReference>
<dbReference type="InterPro" id="IPR004576">
    <property type="entry name" value="Mfd"/>
</dbReference>
<dbReference type="FunFam" id="3.40.50.300:FF:000546">
    <property type="entry name" value="Transcription-repair-coupling factor"/>
    <property type="match status" value="1"/>
</dbReference>
<dbReference type="GO" id="GO:0003684">
    <property type="term" value="F:damaged DNA binding"/>
    <property type="evidence" value="ECO:0007669"/>
    <property type="project" value="InterPro"/>
</dbReference>
<dbReference type="InterPro" id="IPR003711">
    <property type="entry name" value="CarD-like/TRCF_RID"/>
</dbReference>
<evidence type="ECO:0000256" key="9">
    <source>
        <dbReference type="ARBA" id="ARBA00023204"/>
    </source>
</evidence>
<dbReference type="Proteomes" id="UP000271003">
    <property type="component" value="Chromosome"/>
</dbReference>
<dbReference type="PANTHER" id="PTHR47964:SF1">
    <property type="entry name" value="ATP-DEPENDENT DNA HELICASE HOMOLOG RECG, CHLOROPLASTIC"/>
    <property type="match status" value="1"/>
</dbReference>
<dbReference type="FunFam" id="3.40.50.300:FF:000300">
    <property type="entry name" value="Transcription-repair-coupling factor"/>
    <property type="match status" value="1"/>
</dbReference>
<dbReference type="Gene3D" id="3.40.50.300">
    <property type="entry name" value="P-loop containing nucleotide triphosphate hydrolases"/>
    <property type="match status" value="2"/>
</dbReference>
<dbReference type="SUPFAM" id="SSF52540">
    <property type="entry name" value="P-loop containing nucleoside triphosphate hydrolases"/>
    <property type="match status" value="4"/>
</dbReference>
<evidence type="ECO:0000256" key="8">
    <source>
        <dbReference type="ARBA" id="ARBA00023125"/>
    </source>
</evidence>
<evidence type="ECO:0000259" key="15">
    <source>
        <dbReference type="PROSITE" id="PS51194"/>
    </source>
</evidence>
<keyword evidence="7 13" id="KW-0067">ATP-binding</keyword>
<evidence type="ECO:0000259" key="14">
    <source>
        <dbReference type="PROSITE" id="PS51192"/>
    </source>
</evidence>
<sequence length="1160" mass="128797">MTSESTSRTDTRPSSHFSADLFSFAPGTKYRLTLPATASDASAVAEAGLEARRRGERILVVCADPANVRRLTQECAWFAPEADVRALPDWETLPYDTLSPQEDLVSERLETFYRLTSGTGGADILVASAVTAAQRMAPVAFVGANTFLLRRGDRISIERLRENLVRAGYAAVKQVLAAGEFSVRGSIVDVYPMGSDNPFRLDLFDDEIDSIRWFDVDTQRSMEVVEEIRLLPGHEFPVTAEALALFRQRWRTVFAGDPKKSIVYTDAEKGVLSPGIEYYLPLFFDETATLADYLPESTRVLLLGDVAKALRDFRADMTSRAKIFAADTARPSLPPEALWLSDEEFFVSLGRFARFPVERPADPNAEGRLAGATVDRKNPKPLANLENFAAAEKARGRRVLIAAPSAGRFETIGELLRAGGLKVEEYADWESARAGEAPLGLTIAPLYAGALFESITLLTETELYAASPRRSRSRRTRTANSIEMMVRDVAELKVGDAVVHVDHGIGRYRGLVHMETGEGESEFLEIEYKKEARLYVPITNLHLISRYSGNDPANAPLHALGRGDWEKAKRKAAEEVRDTAAELLHLYALRKSRAGEVFRVDPVEYEVFREGFAFDETPDQAAAIEAVIGDMTSGKAMDRLVCGDVGFGKTEVALRAAFVAVMSGKQVAVLCPTTLLAEQHAATFRDRFANWPVTVAELSRFRTGKETAKTIEGIAAGTVDIVIGTHKLLSEKVAFNKLGLVIIDEEHRFGVRQKEALRKIRAEVDVLTLTATPIPRTLSMSLEGIRDFSVIATAPERRLSVKTFVQGEQEGLIREAILRELKRGGQVYFLHNEVETIENRRERLERLVPEARIVVAHGQMSERELERVMREFYQQRYNVLLCTTIIETGIDVPTANTIIIERADKLGLAQLHQLRGRVGRSHHQAYAYLLTPPDGAYTKDAKKRLEAIQSLEELGSGFYLAMHDLEIRGAGEVLGEHQSGEIAEVGYELYNRMLMSAVKALKRGEALDLDAPLRTTTEINLHAPALLPSDYVSDVSQRLAYYKELASAEDRLGLERTHEAIVDRYGKLPDAAKRLILVHRLRLRCEKLGIRKIDAAPAATVITFEPKTTVEPMAVVKFLQRRKEARMAGPDRLRVEVGGADPEKRAALVATFLDELEGRA</sequence>
<dbReference type="GO" id="GO:0000716">
    <property type="term" value="P:transcription-coupled nucleotide-excision repair, DNA damage recognition"/>
    <property type="evidence" value="ECO:0007669"/>
    <property type="project" value="UniProtKB-UniRule"/>
</dbReference>
<dbReference type="CDD" id="cd17991">
    <property type="entry name" value="DEXHc_TRCF"/>
    <property type="match status" value="1"/>
</dbReference>
<dbReference type="Pfam" id="PF00270">
    <property type="entry name" value="DEAD"/>
    <property type="match status" value="1"/>
</dbReference>
<comment type="similarity">
    <text evidence="11 13">In the C-terminal section; belongs to the helicase family. RecG subfamily.</text>
</comment>
<evidence type="ECO:0000313" key="16">
    <source>
        <dbReference type="EMBL" id="BBF22805.1"/>
    </source>
</evidence>
<comment type="function">
    <text evidence="13">Couples transcription and DNA repair by recognizing RNA polymerase (RNAP) stalled at DNA lesions. Mediates ATP-dependent release of RNAP and its truncated transcript from the DNA, and recruitment of nucleotide excision repair machinery to the damaged site.</text>
</comment>
<dbReference type="InterPro" id="IPR027417">
    <property type="entry name" value="P-loop_NTPase"/>
</dbReference>
<dbReference type="Pfam" id="PF00271">
    <property type="entry name" value="Helicase_C"/>
    <property type="match status" value="1"/>
</dbReference>
<dbReference type="EMBL" id="AP018786">
    <property type="protein sequence ID" value="BBF22805.1"/>
    <property type="molecule type" value="Genomic_DNA"/>
</dbReference>
<dbReference type="InterPro" id="IPR037235">
    <property type="entry name" value="TRCF-like_C_D7"/>
</dbReference>
<proteinExistence type="inferred from homology"/>
<dbReference type="SUPFAM" id="SSF141259">
    <property type="entry name" value="CarD-like"/>
    <property type="match status" value="1"/>
</dbReference>
<keyword evidence="2 13" id="KW-0963">Cytoplasm</keyword>
<dbReference type="GO" id="GO:0005737">
    <property type="term" value="C:cytoplasm"/>
    <property type="evidence" value="ECO:0007669"/>
    <property type="project" value="UniProtKB-SubCell"/>
</dbReference>
<dbReference type="Pfam" id="PF21132">
    <property type="entry name" value="MFD_D3"/>
    <property type="match status" value="1"/>
</dbReference>
<dbReference type="PROSITE" id="PS51192">
    <property type="entry name" value="HELICASE_ATP_BIND_1"/>
    <property type="match status" value="1"/>
</dbReference>
<dbReference type="AlphaFoldDB" id="A0A2Z6I8L7"/>
<evidence type="ECO:0000256" key="10">
    <source>
        <dbReference type="ARBA" id="ARBA00061104"/>
    </source>
</evidence>
<dbReference type="KEGG" id="sutt:SUTMEG_06960"/>
<dbReference type="SMART" id="SM00490">
    <property type="entry name" value="HELICc"/>
    <property type="match status" value="1"/>
</dbReference>
<keyword evidence="5 13" id="KW-0378">Hydrolase</keyword>
<dbReference type="SUPFAM" id="SSF143517">
    <property type="entry name" value="TRCF domain-like"/>
    <property type="match status" value="1"/>
</dbReference>
<dbReference type="RefSeq" id="WP_120177809.1">
    <property type="nucleotide sequence ID" value="NZ_AP018786.1"/>
</dbReference>
<dbReference type="GO" id="GO:0003678">
    <property type="term" value="F:DNA helicase activity"/>
    <property type="evidence" value="ECO:0007669"/>
    <property type="project" value="TreeGrafter"/>
</dbReference>
<accession>A0A2Z6I8L7</accession>
<evidence type="ECO:0000256" key="13">
    <source>
        <dbReference type="HAMAP-Rule" id="MF_00969"/>
    </source>
</evidence>
<gene>
    <name evidence="13 16" type="primary">mfd</name>
    <name evidence="16" type="ORF">SUTMEG_06960</name>
</gene>
<organism evidence="16 17">
    <name type="scientific">Sutterella megalosphaeroides</name>
    <dbReference type="NCBI Taxonomy" id="2494234"/>
    <lineage>
        <taxon>Bacteria</taxon>
        <taxon>Pseudomonadati</taxon>
        <taxon>Pseudomonadota</taxon>
        <taxon>Betaproteobacteria</taxon>
        <taxon>Burkholderiales</taxon>
        <taxon>Sutterellaceae</taxon>
        <taxon>Sutterella</taxon>
    </lineage>
</organism>
<dbReference type="EC" id="3.6.4.-" evidence="13"/>
<dbReference type="Gene3D" id="3.40.50.11140">
    <property type="match status" value="1"/>
</dbReference>
<dbReference type="Gene3D" id="3.40.50.11180">
    <property type="match status" value="1"/>
</dbReference>
<evidence type="ECO:0000256" key="3">
    <source>
        <dbReference type="ARBA" id="ARBA00022741"/>
    </source>
</evidence>
<dbReference type="InterPro" id="IPR036101">
    <property type="entry name" value="CarD-like/TRCF_RID_sf"/>
</dbReference>
<dbReference type="InterPro" id="IPR005118">
    <property type="entry name" value="TRCF_C"/>
</dbReference>
<dbReference type="InterPro" id="IPR014001">
    <property type="entry name" value="Helicase_ATP-bd"/>
</dbReference>
<keyword evidence="17" id="KW-1185">Reference proteome</keyword>
<name>A0A2Z6I8L7_9BURK</name>
<dbReference type="OrthoDB" id="9804325at2"/>
<dbReference type="Pfam" id="PF03461">
    <property type="entry name" value="TRCF"/>
    <property type="match status" value="1"/>
</dbReference>
<evidence type="ECO:0000256" key="4">
    <source>
        <dbReference type="ARBA" id="ARBA00022763"/>
    </source>
</evidence>
<evidence type="ECO:0000256" key="7">
    <source>
        <dbReference type="ARBA" id="ARBA00022840"/>
    </source>
</evidence>
<dbReference type="GO" id="GO:0006355">
    <property type="term" value="P:regulation of DNA-templated transcription"/>
    <property type="evidence" value="ECO:0007669"/>
    <property type="project" value="UniProtKB-UniRule"/>
</dbReference>
<dbReference type="PROSITE" id="PS51194">
    <property type="entry name" value="HELICASE_CTER"/>
    <property type="match status" value="1"/>
</dbReference>
<evidence type="ECO:0000256" key="6">
    <source>
        <dbReference type="ARBA" id="ARBA00022806"/>
    </source>
</evidence>
<dbReference type="InterPro" id="IPR001650">
    <property type="entry name" value="Helicase_C-like"/>
</dbReference>
<keyword evidence="8 13" id="KW-0238">DNA-binding</keyword>
<keyword evidence="4 13" id="KW-0227">DNA damage</keyword>
<keyword evidence="9 13" id="KW-0234">DNA repair</keyword>
<dbReference type="SMART" id="SM00487">
    <property type="entry name" value="DEXDc"/>
    <property type="match status" value="1"/>
</dbReference>
<dbReference type="InterPro" id="IPR041471">
    <property type="entry name" value="UvrB_inter"/>
</dbReference>
<evidence type="ECO:0000313" key="17">
    <source>
        <dbReference type="Proteomes" id="UP000271003"/>
    </source>
</evidence>
<dbReference type="SMART" id="SM00982">
    <property type="entry name" value="TRCF"/>
    <property type="match status" value="1"/>
</dbReference>
<evidence type="ECO:0000256" key="5">
    <source>
        <dbReference type="ARBA" id="ARBA00022801"/>
    </source>
</evidence>
<evidence type="ECO:0000256" key="11">
    <source>
        <dbReference type="ARBA" id="ARBA00061399"/>
    </source>
</evidence>
<comment type="similarity">
    <text evidence="10 13">In the N-terminal section; belongs to the UvrB family.</text>
</comment>
<dbReference type="NCBIfam" id="TIGR00580">
    <property type="entry name" value="mfd"/>
    <property type="match status" value="1"/>
</dbReference>
<evidence type="ECO:0000256" key="12">
    <source>
        <dbReference type="ARBA" id="ARBA00070128"/>
    </source>
</evidence>
<dbReference type="GO" id="GO:0005524">
    <property type="term" value="F:ATP binding"/>
    <property type="evidence" value="ECO:0007669"/>
    <property type="project" value="UniProtKB-UniRule"/>
</dbReference>
<keyword evidence="6" id="KW-0347">Helicase</keyword>
<comment type="subcellular location">
    <subcellularLocation>
        <location evidence="1 13">Cytoplasm</location>
    </subcellularLocation>
</comment>
<protein>
    <recommendedName>
        <fullName evidence="12 13">Transcription-repair-coupling factor</fullName>
        <shortName evidence="13">TRCF</shortName>
        <ecNumber evidence="13">3.6.4.-</ecNumber>
    </recommendedName>
</protein>
<keyword evidence="3 13" id="KW-0547">Nucleotide-binding</keyword>
<evidence type="ECO:0000256" key="2">
    <source>
        <dbReference type="ARBA" id="ARBA00022490"/>
    </source>
</evidence>
<dbReference type="Gene3D" id="3.30.2060.10">
    <property type="entry name" value="Penicillin-binding protein 1b domain"/>
    <property type="match status" value="1"/>
</dbReference>
<dbReference type="Pfam" id="PF02559">
    <property type="entry name" value="CarD_TRCF_RID"/>
    <property type="match status" value="1"/>
</dbReference>
<dbReference type="Gene3D" id="3.90.1150.50">
    <property type="entry name" value="Transcription-repair-coupling factor, D7 domain"/>
    <property type="match status" value="1"/>
</dbReference>
<reference evidence="16 17" key="1">
    <citation type="journal article" date="2018" name="Int. J. Syst. Evol. Microbiol.">
        <title>Mesosutterella multiformis gen. nov., sp. nov., a member of the family Sutterellaceae and Sutterella megalosphaeroides sp. nov., isolated from human faeces.</title>
        <authorList>
            <person name="Sakamoto M."/>
            <person name="Ikeyama N."/>
            <person name="Kunihiro T."/>
            <person name="Iino T."/>
            <person name="Yuki M."/>
            <person name="Ohkuma M."/>
        </authorList>
    </citation>
    <scope>NUCLEOTIDE SEQUENCE [LARGE SCALE GENOMIC DNA]</scope>
    <source>
        <strain evidence="16 17">6FBBBH3</strain>
    </source>
</reference>